<protein>
    <submittedName>
        <fullName evidence="4">Uncharacterized protein</fullName>
    </submittedName>
</protein>
<organism evidence="4 5">
    <name type="scientific">Reticulomyxa filosa</name>
    <dbReference type="NCBI Taxonomy" id="46433"/>
    <lineage>
        <taxon>Eukaryota</taxon>
        <taxon>Sar</taxon>
        <taxon>Rhizaria</taxon>
        <taxon>Retaria</taxon>
        <taxon>Foraminifera</taxon>
        <taxon>Monothalamids</taxon>
        <taxon>Reticulomyxidae</taxon>
        <taxon>Reticulomyxa</taxon>
    </lineage>
</organism>
<gene>
    <name evidence="4" type="ORF">RFI_03297</name>
</gene>
<evidence type="ECO:0000313" key="5">
    <source>
        <dbReference type="Proteomes" id="UP000023152"/>
    </source>
</evidence>
<feature type="repeat" description="WD" evidence="3">
    <location>
        <begin position="171"/>
        <end position="221"/>
    </location>
</feature>
<dbReference type="Pfam" id="PF00400">
    <property type="entry name" value="WD40"/>
    <property type="match status" value="4"/>
</dbReference>
<dbReference type="InterPro" id="IPR036322">
    <property type="entry name" value="WD40_repeat_dom_sf"/>
</dbReference>
<feature type="repeat" description="WD" evidence="3">
    <location>
        <begin position="19"/>
        <end position="62"/>
    </location>
</feature>
<evidence type="ECO:0000256" key="2">
    <source>
        <dbReference type="ARBA" id="ARBA00022737"/>
    </source>
</evidence>
<keyword evidence="5" id="KW-1185">Reference proteome</keyword>
<evidence type="ECO:0000256" key="1">
    <source>
        <dbReference type="ARBA" id="ARBA00022574"/>
    </source>
</evidence>
<sequence>MIIQFVFGILKKKRQSQILNGHTHGVCGIKFSSFNNGRYLCSGSYDTTIRLWDIKTSKSLHVFKGHTSNVWCVDISPFYSNSKNENNNIGIIGGNGYTICSGSYDYSIRIWDIETTKQLLMFKKHSNYVNSVKYGSNRLRMNGGINTILSGSDDKSVCLWDIRSGKQTQIFDGHKDAVRVVEYSPFVANNNETGNGNVICSGSYDGTIYFWDIRSNRKALNVINDSLNGIVCLKFLQLKKKEKAIIIMKNDQKLWLWFVKKFHIWNIF</sequence>
<dbReference type="PRINTS" id="PR00320">
    <property type="entry name" value="GPROTEINBRPT"/>
</dbReference>
<dbReference type="Gene3D" id="2.130.10.10">
    <property type="entry name" value="YVTN repeat-like/Quinoprotein amine dehydrogenase"/>
    <property type="match status" value="2"/>
</dbReference>
<dbReference type="Proteomes" id="UP000023152">
    <property type="component" value="Unassembled WGS sequence"/>
</dbReference>
<dbReference type="PANTHER" id="PTHR19879">
    <property type="entry name" value="TRANSCRIPTION INITIATION FACTOR TFIID"/>
    <property type="match status" value="1"/>
</dbReference>
<dbReference type="AlphaFoldDB" id="X6P6R4"/>
<dbReference type="SMART" id="SM00320">
    <property type="entry name" value="WD40"/>
    <property type="match status" value="4"/>
</dbReference>
<dbReference type="PROSITE" id="PS00678">
    <property type="entry name" value="WD_REPEATS_1"/>
    <property type="match status" value="3"/>
</dbReference>
<dbReference type="SUPFAM" id="SSF50978">
    <property type="entry name" value="WD40 repeat-like"/>
    <property type="match status" value="1"/>
</dbReference>
<dbReference type="PROSITE" id="PS50294">
    <property type="entry name" value="WD_REPEATS_REGION"/>
    <property type="match status" value="2"/>
</dbReference>
<dbReference type="OrthoDB" id="194358at2759"/>
<keyword evidence="2" id="KW-0677">Repeat</keyword>
<reference evidence="4 5" key="1">
    <citation type="journal article" date="2013" name="Curr. Biol.">
        <title>The Genome of the Foraminiferan Reticulomyxa filosa.</title>
        <authorList>
            <person name="Glockner G."/>
            <person name="Hulsmann N."/>
            <person name="Schleicher M."/>
            <person name="Noegel A.A."/>
            <person name="Eichinger L."/>
            <person name="Gallinger C."/>
            <person name="Pawlowski J."/>
            <person name="Sierra R."/>
            <person name="Euteneuer U."/>
            <person name="Pillet L."/>
            <person name="Moustafa A."/>
            <person name="Platzer M."/>
            <person name="Groth M."/>
            <person name="Szafranski K."/>
            <person name="Schliwa M."/>
        </authorList>
    </citation>
    <scope>NUCLEOTIDE SEQUENCE [LARGE SCALE GENOMIC DNA]</scope>
</reference>
<comment type="caution">
    <text evidence="4">The sequence shown here is derived from an EMBL/GenBank/DDBJ whole genome shotgun (WGS) entry which is preliminary data.</text>
</comment>
<dbReference type="PROSITE" id="PS50082">
    <property type="entry name" value="WD_REPEATS_2"/>
    <property type="match status" value="4"/>
</dbReference>
<evidence type="ECO:0000256" key="3">
    <source>
        <dbReference type="PROSITE-ProRule" id="PRU00221"/>
    </source>
</evidence>
<proteinExistence type="predicted"/>
<name>X6P6R4_RETFI</name>
<dbReference type="InterPro" id="IPR019775">
    <property type="entry name" value="WD40_repeat_CS"/>
</dbReference>
<dbReference type="PANTHER" id="PTHR19879:SF9">
    <property type="entry name" value="TRANSCRIPTION INITIATION FACTOR TFIID SUBUNIT 5"/>
    <property type="match status" value="1"/>
</dbReference>
<dbReference type="InterPro" id="IPR020472">
    <property type="entry name" value="WD40_PAC1"/>
</dbReference>
<feature type="repeat" description="WD" evidence="3">
    <location>
        <begin position="122"/>
        <end position="170"/>
    </location>
</feature>
<dbReference type="CDD" id="cd00200">
    <property type="entry name" value="WD40"/>
    <property type="match status" value="1"/>
</dbReference>
<accession>X6P6R4</accession>
<evidence type="ECO:0000313" key="4">
    <source>
        <dbReference type="EMBL" id="ETO33803.1"/>
    </source>
</evidence>
<dbReference type="InterPro" id="IPR015943">
    <property type="entry name" value="WD40/YVTN_repeat-like_dom_sf"/>
</dbReference>
<dbReference type="InterPro" id="IPR001680">
    <property type="entry name" value="WD40_rpt"/>
</dbReference>
<feature type="repeat" description="WD" evidence="3">
    <location>
        <begin position="95"/>
        <end position="121"/>
    </location>
</feature>
<dbReference type="EMBL" id="ASPP01003124">
    <property type="protein sequence ID" value="ETO33803.1"/>
    <property type="molecule type" value="Genomic_DNA"/>
</dbReference>
<keyword evidence="1 3" id="KW-0853">WD repeat</keyword>